<accession>A0AAW9YED4</accession>
<proteinExistence type="predicted"/>
<dbReference type="InterPro" id="IPR025668">
    <property type="entry name" value="Tnp_DDE_dom"/>
</dbReference>
<dbReference type="Pfam" id="PF13737">
    <property type="entry name" value="DDE_Tnp_1_5"/>
    <property type="match status" value="1"/>
</dbReference>
<organism evidence="2 3">
    <name type="scientific">Aeromonas rivipollensis</name>
    <dbReference type="NCBI Taxonomy" id="948519"/>
    <lineage>
        <taxon>Bacteria</taxon>
        <taxon>Pseudomonadati</taxon>
        <taxon>Pseudomonadota</taxon>
        <taxon>Gammaproteobacteria</taxon>
        <taxon>Aeromonadales</taxon>
        <taxon>Aeromonadaceae</taxon>
        <taxon>Aeromonas</taxon>
    </lineage>
</organism>
<evidence type="ECO:0000313" key="2">
    <source>
        <dbReference type="EMBL" id="NEX75847.1"/>
    </source>
</evidence>
<dbReference type="RefSeq" id="WP_163148810.1">
    <property type="nucleotide sequence ID" value="NZ_JAAIKZ010000022.1"/>
</dbReference>
<dbReference type="PANTHER" id="PTHR34631:SF3">
    <property type="entry name" value="ISSOD12 TRANSPOSASE TNPA_ISSOD12"/>
    <property type="match status" value="1"/>
</dbReference>
<gene>
    <name evidence="2" type="ORF">G4911_14075</name>
</gene>
<dbReference type="InterPro" id="IPR053520">
    <property type="entry name" value="Transposase_Tn903"/>
</dbReference>
<dbReference type="EMBL" id="JAAIKZ010000022">
    <property type="protein sequence ID" value="NEX75847.1"/>
    <property type="molecule type" value="Genomic_DNA"/>
</dbReference>
<dbReference type="AlphaFoldDB" id="A0AAW9YED4"/>
<feature type="domain" description="Transposase DDE" evidence="1">
    <location>
        <begin position="19"/>
        <end position="130"/>
    </location>
</feature>
<name>A0AAW9YED4_9GAMM</name>
<dbReference type="NCBIfam" id="NF033579">
    <property type="entry name" value="transpos_IS5_2"/>
    <property type="match status" value="1"/>
</dbReference>
<protein>
    <submittedName>
        <fullName evidence="2">IS5 family transposase</fullName>
    </submittedName>
</protein>
<evidence type="ECO:0000313" key="3">
    <source>
        <dbReference type="Proteomes" id="UP000480681"/>
    </source>
</evidence>
<dbReference type="Proteomes" id="UP000480681">
    <property type="component" value="Unassembled WGS sequence"/>
</dbReference>
<evidence type="ECO:0000259" key="1">
    <source>
        <dbReference type="Pfam" id="PF13737"/>
    </source>
</evidence>
<sequence>MGKPKHKISNWKQYNQALVQRGSLTIWMDASAIRRWHCHTHHGRRGRGFHYSDTAIETALMLKGLFNLPLRALEGFINSLFKLMAVPLKSPNYSCISKRAKTVEINYRAPSKGTVTHLVIDSTGLKVYGEGEWKMRKHGKEKRRVWRKLHLAVDAATHAIVAAESSLENIADNEVLPTLLNPLRREIEQVSGDGAYDTRDCHALLKKKGIKATIPPRKNAALWKEGHPRNEAVEALKAGELGEWQKQSGYHQRSKAETAMYRYKQLISPKLSLRNHNAQVGEMLAGVKVLNKVIGLGMPVRQALN</sequence>
<comment type="caution">
    <text evidence="2">The sequence shown here is derived from an EMBL/GenBank/DDBJ whole genome shotgun (WGS) entry which is preliminary data.</text>
</comment>
<reference evidence="2 3" key="1">
    <citation type="submission" date="2020-02" db="EMBL/GenBank/DDBJ databases">
        <title>Genome sequencing of Aeromonas rivipollensis.</title>
        <authorList>
            <person name="Fono-Tamo Ubani E.K."/>
            <person name="Lekota K.E."/>
        </authorList>
    </citation>
    <scope>NUCLEOTIDE SEQUENCE [LARGE SCALE GENOMIC DNA]</scope>
    <source>
        <strain evidence="2 3">G87</strain>
    </source>
</reference>
<dbReference type="PANTHER" id="PTHR34631">
    <property type="match status" value="1"/>
</dbReference>
<dbReference type="InterPro" id="IPR053172">
    <property type="entry name" value="Tn903_transposase"/>
</dbReference>